<accession>A0A518EXQ6</accession>
<evidence type="ECO:0000313" key="2">
    <source>
        <dbReference type="Proteomes" id="UP000320390"/>
    </source>
</evidence>
<proteinExistence type="predicted"/>
<protein>
    <submittedName>
        <fullName evidence="1">Uncharacterized protein</fullName>
    </submittedName>
</protein>
<dbReference type="Gene3D" id="1.10.30.50">
    <property type="match status" value="1"/>
</dbReference>
<name>A0A518EXQ6_9BACT</name>
<keyword evidence="2" id="KW-1185">Reference proteome</keyword>
<organism evidence="1 2">
    <name type="scientific">Saltatorellus ferox</name>
    <dbReference type="NCBI Taxonomy" id="2528018"/>
    <lineage>
        <taxon>Bacteria</taxon>
        <taxon>Pseudomonadati</taxon>
        <taxon>Planctomycetota</taxon>
        <taxon>Planctomycetia</taxon>
        <taxon>Planctomycetia incertae sedis</taxon>
        <taxon>Saltatorellus</taxon>
    </lineage>
</organism>
<dbReference type="AlphaFoldDB" id="A0A518EXQ6"/>
<evidence type="ECO:0000313" key="1">
    <source>
        <dbReference type="EMBL" id="QDV08874.1"/>
    </source>
</evidence>
<gene>
    <name evidence="1" type="ORF">Poly30_44290</name>
</gene>
<sequence>MVIFDVDGTSVYGGTARKMASTDPTYYWPLATLEQVVPVCRGGAWNDESNLVTACWPCQTRKGVNLLEELGWKLRDVETGHWNGLRELAPELLRNAEMEPHDGPPESEAQDEPNGDFETRVEWEFISFHRTNDRLDGALVAAARITRAEESELTSRGALKTRDTGEAYETLDGRWRARRSTPSDCAAANRTFGQDAAWILEQRVESLRADH</sequence>
<dbReference type="EMBL" id="CP036434">
    <property type="protein sequence ID" value="QDV08874.1"/>
    <property type="molecule type" value="Genomic_DNA"/>
</dbReference>
<reference evidence="1 2" key="1">
    <citation type="submission" date="2019-02" db="EMBL/GenBank/DDBJ databases">
        <title>Deep-cultivation of Planctomycetes and their phenomic and genomic characterization uncovers novel biology.</title>
        <authorList>
            <person name="Wiegand S."/>
            <person name="Jogler M."/>
            <person name="Boedeker C."/>
            <person name="Pinto D."/>
            <person name="Vollmers J."/>
            <person name="Rivas-Marin E."/>
            <person name="Kohn T."/>
            <person name="Peeters S.H."/>
            <person name="Heuer A."/>
            <person name="Rast P."/>
            <person name="Oberbeckmann S."/>
            <person name="Bunk B."/>
            <person name="Jeske O."/>
            <person name="Meyerdierks A."/>
            <person name="Storesund J.E."/>
            <person name="Kallscheuer N."/>
            <person name="Luecker S."/>
            <person name="Lage O.M."/>
            <person name="Pohl T."/>
            <person name="Merkel B.J."/>
            <person name="Hornburger P."/>
            <person name="Mueller R.-W."/>
            <person name="Bruemmer F."/>
            <person name="Labrenz M."/>
            <person name="Spormann A.M."/>
            <person name="Op den Camp H."/>
            <person name="Overmann J."/>
            <person name="Amann R."/>
            <person name="Jetten M.S.M."/>
            <person name="Mascher T."/>
            <person name="Medema M.H."/>
            <person name="Devos D.P."/>
            <person name="Kaster A.-K."/>
            <person name="Ovreas L."/>
            <person name="Rohde M."/>
            <person name="Galperin M.Y."/>
            <person name="Jogler C."/>
        </authorList>
    </citation>
    <scope>NUCLEOTIDE SEQUENCE [LARGE SCALE GENOMIC DNA]</scope>
    <source>
        <strain evidence="1 2">Poly30</strain>
    </source>
</reference>
<dbReference type="Proteomes" id="UP000320390">
    <property type="component" value="Chromosome"/>
</dbReference>